<dbReference type="SMART" id="SM00753">
    <property type="entry name" value="PAM"/>
    <property type="match status" value="1"/>
</dbReference>
<dbReference type="GO" id="GO:0003690">
    <property type="term" value="F:double-stranded DNA binding"/>
    <property type="evidence" value="ECO:0007669"/>
    <property type="project" value="InterPro"/>
</dbReference>
<accession>A0A4V4NFQ3</accession>
<dbReference type="GO" id="GO:0006368">
    <property type="term" value="P:transcription elongation by RNA polymerase II"/>
    <property type="evidence" value="ECO:0007669"/>
    <property type="project" value="TreeGrafter"/>
</dbReference>
<keyword evidence="2" id="KW-1185">Reference proteome</keyword>
<dbReference type="GO" id="GO:0016973">
    <property type="term" value="P:poly(A)+ mRNA export from nucleus"/>
    <property type="evidence" value="ECO:0007669"/>
    <property type="project" value="TreeGrafter"/>
</dbReference>
<dbReference type="STRING" id="52247.A0A4V4NFQ3"/>
<proteinExistence type="predicted"/>
<evidence type="ECO:0008006" key="3">
    <source>
        <dbReference type="Google" id="ProtNLM"/>
    </source>
</evidence>
<evidence type="ECO:0000313" key="1">
    <source>
        <dbReference type="EMBL" id="TID28478.1"/>
    </source>
</evidence>
<dbReference type="GO" id="GO:0003723">
    <property type="term" value="F:RNA binding"/>
    <property type="evidence" value="ECO:0007669"/>
    <property type="project" value="InterPro"/>
</dbReference>
<dbReference type="GO" id="GO:0070390">
    <property type="term" value="C:transcription export complex 2"/>
    <property type="evidence" value="ECO:0007669"/>
    <property type="project" value="TreeGrafter"/>
</dbReference>
<evidence type="ECO:0000313" key="2">
    <source>
        <dbReference type="Proteomes" id="UP000307173"/>
    </source>
</evidence>
<gene>
    <name evidence="1" type="ORF">CANINC_002473</name>
</gene>
<protein>
    <recommendedName>
        <fullName evidence="3">PCI domain-containing protein</fullName>
    </recommendedName>
</protein>
<name>A0A4V4NFQ3_9ASCO</name>
<dbReference type="AlphaFoldDB" id="A0A4V4NFQ3"/>
<reference evidence="1 2" key="1">
    <citation type="journal article" date="2019" name="Front. Genet.">
        <title>Whole-Genome Sequencing of the Opportunistic Yeast Pathogen Candida inconspicua Uncovers Its Hybrid Origin.</title>
        <authorList>
            <person name="Mixao V."/>
            <person name="Hansen A.P."/>
            <person name="Saus E."/>
            <person name="Boekhout T."/>
            <person name="Lass-Florl C."/>
            <person name="Gabaldon T."/>
        </authorList>
    </citation>
    <scope>NUCLEOTIDE SEQUENCE [LARGE SCALE GENOMIC DNA]</scope>
    <source>
        <strain evidence="1 2">CBS 180</strain>
    </source>
</reference>
<dbReference type="GO" id="GO:0000973">
    <property type="term" value="P:post-transcriptional tethering of RNA polymerase II gene DNA at nuclear periphery"/>
    <property type="evidence" value="ECO:0007669"/>
    <property type="project" value="TreeGrafter"/>
</dbReference>
<comment type="caution">
    <text evidence="1">The sequence shown here is derived from an EMBL/GenBank/DDBJ whole genome shotgun (WGS) entry which is preliminary data.</text>
</comment>
<dbReference type="Proteomes" id="UP000307173">
    <property type="component" value="Unassembled WGS sequence"/>
</dbReference>
<dbReference type="PANTHER" id="PTHR12732">
    <property type="entry name" value="UNCHARACTERIZED PROTEASOME COMPONENT REGION PCI-CONTAINING"/>
    <property type="match status" value="1"/>
</dbReference>
<dbReference type="InterPro" id="IPR045114">
    <property type="entry name" value="Csn12-like"/>
</dbReference>
<dbReference type="PANTHER" id="PTHR12732:SF8">
    <property type="entry name" value="NUCLEAR MRNA EXPORT PROTEIN THP1"/>
    <property type="match status" value="1"/>
</dbReference>
<organism evidence="1 2">
    <name type="scientific">Pichia inconspicua</name>
    <dbReference type="NCBI Taxonomy" id="52247"/>
    <lineage>
        <taxon>Eukaryota</taxon>
        <taxon>Fungi</taxon>
        <taxon>Dikarya</taxon>
        <taxon>Ascomycota</taxon>
        <taxon>Saccharomycotina</taxon>
        <taxon>Pichiomycetes</taxon>
        <taxon>Pichiales</taxon>
        <taxon>Pichiaceae</taxon>
        <taxon>Pichia</taxon>
    </lineage>
</organism>
<sequence>MTYTVDSFFQELDGILSSNGKTGSLSECVTLNVTHNPQRIAQLQLSLQPYNSKQLNDIMENRKTFQNLSWPAFENFIIKYLLCIRDFDPWSLIDSIDLFISVFEAETLLLNPKVGKNDRICFMLLPHFQETMSILLPLCELVDTESMHINNRTNDYPRCKYMSTLLLKALNNIRSTPDLNTINNAAKIDLLMRISIKLCEVYYKVGSPMLCSNVYSNINILGLNRRLIKKSLLVRYRFLMGKFYAHRSNFIVSFHHLNACFNTINLQTCPKHTVAQILKYLVPIGLIVGKVSNIEFVKVFSERLYEIYQPLIFNYKTGNLRGLYESIEKYRDFYKNTQIWIQLIQRLRVPVLRNLTLHIFKNNNGIKFNQLKYGLQLSIEGIELLPSVYHICEHGVSDEFVSNILISLSFNAFVKLKMVDSKSFVVSKTDTFPDMYGIVKGRYSLNPKESWLDN</sequence>
<dbReference type="OrthoDB" id="5404651at2759"/>
<dbReference type="EMBL" id="SELW01000396">
    <property type="protein sequence ID" value="TID28478.1"/>
    <property type="molecule type" value="Genomic_DNA"/>
</dbReference>